<name>A0ACC2R5P1_9NEOP</name>
<accession>A0ACC2R5P1</accession>
<sequence length="610" mass="70086">MCENVNENSWRSRRANIIATLSQTLGVNTMLYLPTLGVLRGALGHVLAFAVVYIVLGIPLLYMESVVGQFTGRDCLDVWRARACLSHVGYSQIIWQLLFFIHVHTINSFLVHYFLISFENPIPYFVCGNWSTNDCDIINFNYTVNQDCLKMADPLPYCKDLCSTFPEYQYWRFKILGQDKTDTFHLPWRVGLASLLISFTIFISCFRRAKSLKWALWLVTLYPMSARFFFLIGSMLQKGVVVKYKEALDSDFSIFIERFDLANVIAEVLYSLNVGTGLAFGTASRYPFRAPSYSNTVIVVVVTACVAILGTCSTVMMTCPYAFKYDIEPALLMKYPISNSFEKIPRLLHVYEQTSLWLIINFSFTAVSSISSSICVMSGCIEMLSKRYPKVDRNPHLVSFIFVLVLYLGSFPLLRNRTLYYLEQIKSAISLLVIFLVLMEIIVFVLWYGLDRFSEDLHFMQGVQPNISVKASWLLSSVILVYVFITECYGLYSIKDRSFGFGVGWYTLLCSIIFMALVSIVRVLLALYNNKLYEEIGLDPEWGPMSELLRRSRAMFTAQAMTKEYMYRQYHLQAGILKRQKQSNVRTFYQPVFVPKTEGVRFEDEETSAD</sequence>
<keyword evidence="2" id="KW-1185">Reference proteome</keyword>
<comment type="caution">
    <text evidence="1">The sequence shown here is derived from an EMBL/GenBank/DDBJ whole genome shotgun (WGS) entry which is preliminary data.</text>
</comment>
<proteinExistence type="predicted"/>
<dbReference type="Proteomes" id="UP001231649">
    <property type="component" value="Chromosome 5"/>
</dbReference>
<dbReference type="EMBL" id="CM056781">
    <property type="protein sequence ID" value="KAJ8734517.1"/>
    <property type="molecule type" value="Genomic_DNA"/>
</dbReference>
<gene>
    <name evidence="1" type="ORF">PYW08_013767</name>
</gene>
<organism evidence="1 2">
    <name type="scientific">Mythimna loreyi</name>
    <dbReference type="NCBI Taxonomy" id="667449"/>
    <lineage>
        <taxon>Eukaryota</taxon>
        <taxon>Metazoa</taxon>
        <taxon>Ecdysozoa</taxon>
        <taxon>Arthropoda</taxon>
        <taxon>Hexapoda</taxon>
        <taxon>Insecta</taxon>
        <taxon>Pterygota</taxon>
        <taxon>Neoptera</taxon>
        <taxon>Endopterygota</taxon>
        <taxon>Lepidoptera</taxon>
        <taxon>Glossata</taxon>
        <taxon>Ditrysia</taxon>
        <taxon>Noctuoidea</taxon>
        <taxon>Noctuidae</taxon>
        <taxon>Noctuinae</taxon>
        <taxon>Hadenini</taxon>
        <taxon>Mythimna</taxon>
    </lineage>
</organism>
<evidence type="ECO:0000313" key="1">
    <source>
        <dbReference type="EMBL" id="KAJ8734517.1"/>
    </source>
</evidence>
<reference evidence="1" key="1">
    <citation type="submission" date="2023-03" db="EMBL/GenBank/DDBJ databases">
        <title>Chromosome-level genomes of two armyworms, Mythimna separata and Mythimna loreyi, provide insights into the biosynthesis and reception of sex pheromones.</title>
        <authorList>
            <person name="Zhao H."/>
        </authorList>
    </citation>
    <scope>NUCLEOTIDE SEQUENCE</scope>
    <source>
        <strain evidence="1">BeijingLab</strain>
    </source>
</reference>
<protein>
    <submittedName>
        <fullName evidence="1">Uncharacterized protein</fullName>
    </submittedName>
</protein>
<evidence type="ECO:0000313" key="2">
    <source>
        <dbReference type="Proteomes" id="UP001231649"/>
    </source>
</evidence>